<comment type="similarity">
    <text evidence="2 7">Belongs to the precorrin methyltransferase family.</text>
</comment>
<evidence type="ECO:0000256" key="5">
    <source>
        <dbReference type="ARBA" id="ARBA00022679"/>
    </source>
</evidence>
<dbReference type="SUPFAM" id="SSF53790">
    <property type="entry name" value="Tetrapyrrole methylase"/>
    <property type="match status" value="1"/>
</dbReference>
<organism evidence="9 10">
    <name type="scientific">Roseovarius nanhaiticus</name>
    <dbReference type="NCBI Taxonomy" id="573024"/>
    <lineage>
        <taxon>Bacteria</taxon>
        <taxon>Pseudomonadati</taxon>
        <taxon>Pseudomonadota</taxon>
        <taxon>Alphaproteobacteria</taxon>
        <taxon>Rhodobacterales</taxon>
        <taxon>Roseobacteraceae</taxon>
        <taxon>Roseovarius</taxon>
    </lineage>
</organism>
<dbReference type="Gene3D" id="3.30.950.10">
    <property type="entry name" value="Methyltransferase, Cobalt-precorrin-4 Transmethylase, Domain 2"/>
    <property type="match status" value="1"/>
</dbReference>
<sequence length="244" mass="26487">MSGASGTIHGVGLGPGDPDLMSVRAHRLVTGARHVAYFRKEGRAGRARGMVEGMLAPDVVEFAMEYPVTTEIPVSHPDYNTTLSAFYADCTAHLRKLADRGEDVVVLCEGDPFFYGSFMHLYTRLNDVVPVQVVPATTGMSAAWTATGQPITWGDDVLSVLMATLPEADLVRHMQAADALVVMKIGRNIDKLRRALRAAGKYDAAWLVEYASIKGQTVQKLSDAEGRVTPYFSIVVVHGNGRRP</sequence>
<dbReference type="InterPro" id="IPR006364">
    <property type="entry name" value="CobI/CbiL/CobIJ_dom"/>
</dbReference>
<evidence type="ECO:0000313" key="10">
    <source>
        <dbReference type="Proteomes" id="UP000186019"/>
    </source>
</evidence>
<dbReference type="InterPro" id="IPR014776">
    <property type="entry name" value="4pyrrole_Mease_sub2"/>
</dbReference>
<accession>A0A1N7HNP7</accession>
<dbReference type="InterPro" id="IPR012382">
    <property type="entry name" value="CobI/CbiL"/>
</dbReference>
<reference evidence="9 10" key="1">
    <citation type="submission" date="2017-01" db="EMBL/GenBank/DDBJ databases">
        <authorList>
            <person name="Mah S.A."/>
            <person name="Swanson W.J."/>
            <person name="Moy G.W."/>
            <person name="Vacquier V.D."/>
        </authorList>
    </citation>
    <scope>NUCLEOTIDE SEQUENCE [LARGE SCALE GENOMIC DNA]</scope>
    <source>
        <strain evidence="9 10">DSM 29590</strain>
    </source>
</reference>
<dbReference type="InterPro" id="IPR000878">
    <property type="entry name" value="4pyrrol_Mease"/>
</dbReference>
<dbReference type="EMBL" id="FTNV01000007">
    <property type="protein sequence ID" value="SIS26401.1"/>
    <property type="molecule type" value="Genomic_DNA"/>
</dbReference>
<evidence type="ECO:0000256" key="3">
    <source>
        <dbReference type="ARBA" id="ARBA00022573"/>
    </source>
</evidence>
<keyword evidence="5 9" id="KW-0808">Transferase</keyword>
<evidence type="ECO:0000259" key="8">
    <source>
        <dbReference type="Pfam" id="PF00590"/>
    </source>
</evidence>
<dbReference type="CDD" id="cd11645">
    <property type="entry name" value="Precorrin_2_C20_MT"/>
    <property type="match status" value="1"/>
</dbReference>
<protein>
    <submittedName>
        <fullName evidence="9">Precorrin-2 C20-methyltransferase</fullName>
    </submittedName>
</protein>
<dbReference type="AlphaFoldDB" id="A0A1N7HNP7"/>
<evidence type="ECO:0000256" key="1">
    <source>
        <dbReference type="ARBA" id="ARBA00004953"/>
    </source>
</evidence>
<dbReference type="GO" id="GO:0030788">
    <property type="term" value="F:precorrin-2 C20-methyltransferase activity"/>
    <property type="evidence" value="ECO:0007669"/>
    <property type="project" value="InterPro"/>
</dbReference>
<dbReference type="Proteomes" id="UP000186019">
    <property type="component" value="Unassembled WGS sequence"/>
</dbReference>
<feature type="domain" description="Tetrapyrrole methylase" evidence="8">
    <location>
        <begin position="7"/>
        <end position="219"/>
    </location>
</feature>
<dbReference type="OrthoDB" id="9804789at2"/>
<evidence type="ECO:0000313" key="9">
    <source>
        <dbReference type="EMBL" id="SIS26401.1"/>
    </source>
</evidence>
<keyword evidence="3" id="KW-0169">Cobalamin biosynthesis</keyword>
<dbReference type="GO" id="GO:0009236">
    <property type="term" value="P:cobalamin biosynthetic process"/>
    <property type="evidence" value="ECO:0007669"/>
    <property type="project" value="UniProtKB-UniRule"/>
</dbReference>
<proteinExistence type="inferred from homology"/>
<evidence type="ECO:0000256" key="2">
    <source>
        <dbReference type="ARBA" id="ARBA00005879"/>
    </source>
</evidence>
<keyword evidence="10" id="KW-1185">Reference proteome</keyword>
<name>A0A1N7HNP7_9RHOB</name>
<dbReference type="GO" id="GO:0032259">
    <property type="term" value="P:methylation"/>
    <property type="evidence" value="ECO:0007669"/>
    <property type="project" value="UniProtKB-KW"/>
</dbReference>
<evidence type="ECO:0000256" key="6">
    <source>
        <dbReference type="ARBA" id="ARBA00022691"/>
    </source>
</evidence>
<dbReference type="PIRSF" id="PIRSF036427">
    <property type="entry name" value="Precrrn-2_mtase"/>
    <property type="match status" value="1"/>
</dbReference>
<dbReference type="Pfam" id="PF00590">
    <property type="entry name" value="TP_methylase"/>
    <property type="match status" value="1"/>
</dbReference>
<dbReference type="STRING" id="573024.SAMN05216208_3610"/>
<keyword evidence="4 9" id="KW-0489">Methyltransferase</keyword>
<dbReference type="RefSeq" id="WP_076535624.1">
    <property type="nucleotide sequence ID" value="NZ_FOAC01000008.1"/>
</dbReference>
<dbReference type="InterPro" id="IPR014777">
    <property type="entry name" value="4pyrrole_Mease_sub1"/>
</dbReference>
<comment type="pathway">
    <text evidence="1">Cofactor biosynthesis; adenosylcobalamin biosynthesis.</text>
</comment>
<evidence type="ECO:0000256" key="7">
    <source>
        <dbReference type="PIRNR" id="PIRNR036427"/>
    </source>
</evidence>
<gene>
    <name evidence="9" type="ORF">SAMN05421666_3543</name>
</gene>
<dbReference type="Gene3D" id="3.40.1010.10">
    <property type="entry name" value="Cobalt-precorrin-4 Transmethylase, Domain 1"/>
    <property type="match status" value="1"/>
</dbReference>
<evidence type="ECO:0000256" key="4">
    <source>
        <dbReference type="ARBA" id="ARBA00022603"/>
    </source>
</evidence>
<dbReference type="NCBIfam" id="TIGR01467">
    <property type="entry name" value="cobI_cbiL"/>
    <property type="match status" value="1"/>
</dbReference>
<dbReference type="PANTHER" id="PTHR43467:SF2">
    <property type="entry name" value="COBALT-PRECORRIN-2 C(20)-METHYLTRANSFERASE"/>
    <property type="match status" value="1"/>
</dbReference>
<dbReference type="UniPathway" id="UPA00148"/>
<dbReference type="InterPro" id="IPR035996">
    <property type="entry name" value="4pyrrol_Methylase_sf"/>
</dbReference>
<keyword evidence="6" id="KW-0949">S-adenosyl-L-methionine</keyword>
<dbReference type="PANTHER" id="PTHR43467">
    <property type="entry name" value="COBALT-PRECORRIN-2 C(20)-METHYLTRANSFERASE"/>
    <property type="match status" value="1"/>
</dbReference>